<dbReference type="SUPFAM" id="SSF140924">
    <property type="entry name" value="Duffy binding domain-like"/>
    <property type="match status" value="8"/>
</dbReference>
<dbReference type="VEuPathDB" id="PlasmoDB:PRCDC_0061000"/>
<proteinExistence type="predicted"/>
<evidence type="ECO:0000259" key="6">
    <source>
        <dbReference type="Pfam" id="PF18562"/>
    </source>
</evidence>
<feature type="domain" description="Duffy-antigen binding" evidence="3">
    <location>
        <begin position="846"/>
        <end position="1033"/>
    </location>
</feature>
<evidence type="ECO:0000313" key="9">
    <source>
        <dbReference type="Proteomes" id="UP000240500"/>
    </source>
</evidence>
<dbReference type="VEuPathDB" id="PlasmoDB:PRCDC_1100100"/>
<dbReference type="InterPro" id="IPR041480">
    <property type="entry name" value="CIDR1_gamma"/>
</dbReference>
<dbReference type="Gene3D" id="1.20.58.1930">
    <property type="match status" value="2"/>
</dbReference>
<name>A0A2P9DBI8_PLARE</name>
<dbReference type="Gene3D" id="1.20.58.830">
    <property type="match status" value="6"/>
</dbReference>
<evidence type="ECO:0000259" key="5">
    <source>
        <dbReference type="Pfam" id="PF15447"/>
    </source>
</evidence>
<dbReference type="VEuPathDB" id="PlasmoDB:PRCDC_0700100"/>
<feature type="region of interest" description="Disordered" evidence="1">
    <location>
        <begin position="3071"/>
        <end position="3177"/>
    </location>
</feature>
<dbReference type="InterPro" id="IPR008602">
    <property type="entry name" value="Duffy-antigen-binding"/>
</dbReference>
<feature type="domain" description="Duffy-binding-like" evidence="2">
    <location>
        <begin position="2896"/>
        <end position="3030"/>
    </location>
</feature>
<feature type="domain" description="Duffy-binding-like" evidence="7">
    <location>
        <begin position="311"/>
        <end position="464"/>
    </location>
</feature>
<dbReference type="InterPro" id="IPR004258">
    <property type="entry name" value="DBL"/>
</dbReference>
<feature type="region of interest" description="Disordered" evidence="1">
    <location>
        <begin position="1"/>
        <end position="20"/>
    </location>
</feature>
<dbReference type="Gene3D" id="1.20.1310.20">
    <property type="entry name" value="Duffy-antigen binding domain"/>
    <property type="match status" value="6"/>
</dbReference>
<gene>
    <name evidence="8" type="ORF">PRG01_0800300</name>
</gene>
<dbReference type="Proteomes" id="UP000240500">
    <property type="component" value="Chromosome 8"/>
</dbReference>
<feature type="domain" description="Duffy-antigen binding" evidence="3">
    <location>
        <begin position="2399"/>
        <end position="2593"/>
    </location>
</feature>
<evidence type="ECO:0000313" key="8">
    <source>
        <dbReference type="EMBL" id="SOV78329.1"/>
    </source>
</evidence>
<feature type="domain" description="Duffy-antigen binding" evidence="3">
    <location>
        <begin position="2042"/>
        <end position="2202"/>
    </location>
</feature>
<feature type="compositionally biased region" description="Acidic residues" evidence="1">
    <location>
        <begin position="3103"/>
        <end position="3158"/>
    </location>
</feature>
<dbReference type="FunFam" id="1.20.58.830:FF:000005">
    <property type="entry name" value="Erythrocyte membrane protein 1, PfEMP1"/>
    <property type="match status" value="1"/>
</dbReference>
<dbReference type="Pfam" id="PF03011">
    <property type="entry name" value="PFEMP"/>
    <property type="match status" value="2"/>
</dbReference>
<sequence length="3618" mass="419285">MDRLSVSAATSQSDDNRTARDILEGFGKEIQQKASKEAQRRSKGLLKGKLSEAKFKVDSNKAKEPCQLDHTKHTNVKKGHEKENPCYGREEERFSDAGSGQCTYNRIKDNENNDNSIGACAPYRRLHICDYNLENIDPEKITSTHNLLADVLLVAKHEGQTLVEKHKEYKGKNKDFDSNICIALARSFADIGDIIRGKDLFLGHKKEKLDLEKKLKNIFKNIYDDLKDSKAKEDYKDDNGGNFYKLREDWWNENRDQVWRAITCHAEKNDIYSKTIEYNKTGVSNGKCGHEDANVQTYLDYVPQFLRWFDEWGEEFCRIRNHKLQNVKKECRDDKKELYCSRNGYDCTNIIGNEEFFSRDSKCTGCSVKCISYEIWLENQRKEFEKQNKKYKKEINGNNSPPDNTNNSFNNKYHKEFYEELKKNYNDVENFLNLLNKGKYCQKTIAEEENIDFSNNVDKTFSYSKHCKVCPDCGVTCKDGNCVEIKNGSNCRKFKVYVPPDGVKPTTIDIIDSGNKPGNITQKLKDFCKEENIENEKNYKKWECYYKNKNENKCKISKNTGNNTEEDKVISFDEFFHSWVKNLLIDSIKWENDLKVCLNNTGVTDCNDGCNIHCVCLDKWLKKKEKEWKSVKKVFENKNGTSHNYYNKLNGLFDSFFFEVMNEFNQDETKWKELTKKLEEIIGSSNIINGKENSQDAIKVLFDHLKETATTCKDNNTNEACLSTVDPTKNPCIKNTITTGGNNKRATVKQIAQYYKREAHAQLEEGGGSRSALKGDASKGEYKNGGNPSKLKNVCKISKVHSNRNHKRSKGPCYRKGTGEGLNTRFEIGTMWQADPTQIREGHEDVLIPPRRRHMCISNLENLNTMNVGLTGANASHSLLGDVILSAKYEAQKIILMYKQKNNVRNENVLNDPKHHATICRSIRYSFADIGDIIRGKEMWDRDGDSQRMESRLVKIFKKIKEQLNGKLNGKYTGDDSKYLELRSDWWEANRDQVWKAMQCPITSSSSSSYRGNNITCDSDHTPLDDYIPQRLRWMTEWAEWYCKAQNKYYGELMKGCQKCKGDSNGKNCYKDTSDCSTCTQACTTYANKIKAWAEQWTKIKDKYLILYGEAKTSAFNGSPDYYKYSVQKEDKRVVEFLQKLHEANGGTRGPPIDAFRKGSSSVITRVEHAATSNNTPYDNIGAYLHDTANFKDCQKQDHFCEYKGGLTSGINNDHYAFRHQPHDNDTPCSCEEREKRDQICQMVKVLLNGKENINTIEGCNKKTDRPWDCENNIDPKYTGACMPPRRQSLCIYNLRFSNKMQDKEQMRKEFINCAAIETHYLWKYYTEKNNSAKIELKNGTIPKNFRRWMEYTFADYRDLFFGTDISNHKNIITVKNNVNNVLNKTSLEKRSNLNDIKNEWWKKHGPDIWIGMLCALNNGIDNKKEKNKIMEEPQYKVPPEEFAKKPQFLRWMIEWGEEFCAERKKLEEAVGRSCSGGNSGDYCNNRKDLCNIACEKYKNYVEKKQKEFTGQTNKFVQKANERSKNSEYIGYESKQGNDYLLAKCDNNKCSCMTGVVSSDNPKDKPFGKYFNNTLEMCNCTSGVHKPTALPVLPQQTDACNNLKKYIDENEIEKNKTQRCNKKIYNGWDCKSDIHTNHKGACMPPRRKSLCIYKLTRDNDTKTIDQLKMSFIKSAALETYLAWEIYKGNNIDAVRQLQNGDIPEDFKRQMFYTFGDFRDMCLGTDISKKGNPIMGVGKVESSINKLFRNGENSNKQNRKTWWNSIEKEVWEGMLCGLSHHIKNGKKGLLTPKTEYDYKNVTFDGITKLEDFATRPQFLRWMTEWGDEFCKKQSQEYNDLKEKCTGCDFSNDGNCTQKGNCKNCSSECTKYQKFITQWKGQWTTQSKKYEQLYTKAITKGFNGTVDETEKKLLEYLKELNEPNGNNNEYSTAGKYVNHKGYISDCQEQKNFDENNNDGNDEKYSFKEYPHDHENKCNCKEAVTSPLPKTPEVLEKEKNDEVCNLVKKHFQLRNAESGKIDGCTEKGHKTWSCNSSDIESGNDGACMPPRRQALCISNLKFKGETVDENKLREAFIKCVAKEIHFLWEKYKKNKNEADTQLKTGIIPDDFKRMMYYTFADYKDIFFGTDISKNTGNISKVNENINKLFNHNNGLEKEKHNSERVAWWKNHGHEIWEAMLCALSYDTKDKQFKEELKKELINKNKYTNLTTSLEEFAKRPTFLRWYIEWSDEFCTERQEKEKKVSDACSTDYEGCEKDKNNSDCANACEGYTKYITAKKTEYNTQKDKFYADKNHKKQGYEGYSNTQASDYLKEKCLDDSCSCMENVKSITDYWTNSHTTYEHKSLQTKCICPPSPCDIVDGILGTKDGTGYSDGCKWKYDTTRKGLVGWDCNNSVEKGNQGACIPPRRRRLYLKNIEDLTDTSPSGLRTAFIEDAAIETFFSWHEFKMDKKPPQKEQEQNVLNPTILADLGFGKEEKNPSADEKAQKDLENGKIPDEFLHEMFYTFGDYRDILFSGSKDKGSAMDDIFSRIDKDTKDKIKKAIEGVFTTSDGKKPSENPRENWWQNYGPDIWEGMICALSYDTEKRTKDEKVHTNLISNIQNKNKYDYDKVTISSIPINPNESTKTSTTTTLSDFAKRPTFIRWLEEWGEEFCRKRKDKLKKVKDKCRGLNFNGDEIYCSGDGHDCKRRDINRDQVFADIDCPDCEKVCTNYKKWIKNKKHEFDNQKLKYDNEIEKSNTSSKNDHGEKYYQELKGKGCLSVDKFLESLNHCKHYEGKEDEKNKIDFKNPDKTFSPSTYCKACPLYGVNCPMYGPCTPKIINDENDKGESTTFDILLDDGATKVIDQDLEKDCTKYGLYKNLRKQEWKCHKKKNGVYKCKINKVVDSLYYDDKMEFNVLFQRWINDFLENYYKSNEQIDVCTKKGENTCECVGKWVEKKKKEWSQIKTHFSKENDDPGYNIEYKVKGFFEKDPFFSYFLKSMKGVDDIQSLQQLKDCTNNDCRLQEIQKVNHDFITKLLENLEKKVKSCKTHPGETQSHCVPLPQPDNPDLDDTPDEQTKEQPAFCMEDHIGKEPEMPKSEQVPEQPEAQPDPTEESNGAAHPGELQEEEEEKDKGDEEEEEEDEEDEEEEEEEEDYDELDSDFYDDDSDSETEEEDEDEAVPNSLSPSESRPKRLTREFPSPELKNSMFSSTIMWSVGISIAAISYFLLKKKLKSPVDLLRVLDIHKGDYDIPTFKSKNRYIPYKSAQYKGKTYLYVEGDTDEDKYIGDITSSDITSSESEYEELDINDIYPYQSPKYKTMIEVVLEPSTRDTFNTPSADTPSNKFTEEEWNQLKDEFISQYLPNTEPNNNYTSGNFTLNTQRNTLYFDKPQEKSFIMSIHDRNLLSGEEISYNVNMSTNTNNDIPISSKNDVYSGIDLINDSLNSGNQPIDIYDEILKRKENELFGTNHPKNTSNNSVAKLTNSDDPLLNQLNLFHKWLDRHRDMCEKWEKGNKEELLDKLKEEWNKDNDGGDIYTSNGNKTLNTNVSIEIDMDNTKPINIVDINPDNSFMDTMEDDIYYDVNDYNNNNNQLSVDDIPMDYNKVDVDVPKKVHVEMKILINTSNGSLEQQFPISDVWNI</sequence>
<dbReference type="GO" id="GO:0016020">
    <property type="term" value="C:membrane"/>
    <property type="evidence" value="ECO:0007669"/>
    <property type="project" value="InterPro"/>
</dbReference>
<feature type="domain" description="Duffy-binding-like" evidence="2">
    <location>
        <begin position="575"/>
        <end position="718"/>
    </location>
</feature>
<evidence type="ECO:0000259" key="3">
    <source>
        <dbReference type="Pfam" id="PF05424"/>
    </source>
</evidence>
<dbReference type="VEuPathDB" id="PlasmoDB:PRG01_0800300"/>
<dbReference type="Pfam" id="PF18562">
    <property type="entry name" value="CIDR1_gamma"/>
    <property type="match status" value="1"/>
</dbReference>
<feature type="domain" description="Duffy-antigen binding" evidence="3">
    <location>
        <begin position="1640"/>
        <end position="1818"/>
    </location>
</feature>
<dbReference type="FunFam" id="1.10.1900.40:FF:000001">
    <property type="entry name" value="Erythrocyte membrane protein 1"/>
    <property type="match status" value="1"/>
</dbReference>
<feature type="domain" description="Cysteine-rich interdomain region 1 gamma" evidence="6">
    <location>
        <begin position="2828"/>
        <end position="2880"/>
    </location>
</feature>
<evidence type="ECO:0000259" key="4">
    <source>
        <dbReference type="Pfam" id="PF15445"/>
    </source>
</evidence>
<dbReference type="PANTHER" id="PTHR42264:SF6">
    <property type="entry name" value="TRANSMEMBRANE PROTEIN"/>
    <property type="match status" value="1"/>
</dbReference>
<feature type="domain" description="Plasmodium falciparum erythrocyte membrane protein 1 acidic terminal segment" evidence="4">
    <location>
        <begin position="3190"/>
        <end position="3618"/>
    </location>
</feature>
<dbReference type="Pfam" id="PF15445">
    <property type="entry name" value="ATS"/>
    <property type="match status" value="1"/>
</dbReference>
<dbReference type="InterPro" id="IPR044932">
    <property type="entry name" value="PfEMP1_ATS_sf"/>
</dbReference>
<protein>
    <submittedName>
        <fullName evidence="8">Erythrocyte membrane protein 1, PfEMP1, putative</fullName>
    </submittedName>
</protein>
<dbReference type="PANTHER" id="PTHR42264">
    <property type="entry name" value="EPHRIN_REC_LIKE DOMAIN-CONTAINING PROTEIN"/>
    <property type="match status" value="1"/>
</dbReference>
<dbReference type="InterPro" id="IPR054595">
    <property type="entry name" value="DBL_C"/>
</dbReference>
<feature type="domain" description="Duffy-antigen binding" evidence="3">
    <location>
        <begin position="1280"/>
        <end position="1450"/>
    </location>
</feature>
<dbReference type="FunFam" id="1.20.58.1930:FF:000002">
    <property type="entry name" value="Erythrocyte membrane protein 1, PfEMP1"/>
    <property type="match status" value="1"/>
</dbReference>
<feature type="domain" description="Duffy-antigen binding" evidence="3">
    <location>
        <begin position="118"/>
        <end position="307"/>
    </location>
</feature>
<reference evidence="8 9" key="1">
    <citation type="submission" date="2016-09" db="EMBL/GenBank/DDBJ databases">
        <authorList>
            <consortium name="Pathogen Informatics"/>
        </authorList>
    </citation>
    <scope>NUCLEOTIDE SEQUENCE [LARGE SCALE GENOMIC DNA]</scope>
</reference>
<dbReference type="Gene3D" id="1.10.1900.40">
    <property type="entry name" value="Acidic terminal segments, variant surface antigen of PfEMP1"/>
    <property type="match status" value="2"/>
</dbReference>
<dbReference type="OrthoDB" id="378917at2759"/>
<dbReference type="VEuPathDB" id="PlasmoDB:PRCDC_0012700"/>
<dbReference type="InterPro" id="IPR042202">
    <property type="entry name" value="Duffy-ag-bd_sf"/>
</dbReference>
<evidence type="ECO:0000256" key="1">
    <source>
        <dbReference type="SAM" id="MobiDB-lite"/>
    </source>
</evidence>
<dbReference type="FunFam" id="1.20.58.830:FF:000002">
    <property type="entry name" value="Erythrocyte membrane protein 1, PfEMP1"/>
    <property type="match status" value="1"/>
</dbReference>
<accession>A0A2P9DBI8</accession>
<organism evidence="8 9">
    <name type="scientific">Plasmodium reichenowi</name>
    <dbReference type="NCBI Taxonomy" id="5854"/>
    <lineage>
        <taxon>Eukaryota</taxon>
        <taxon>Sar</taxon>
        <taxon>Alveolata</taxon>
        <taxon>Apicomplexa</taxon>
        <taxon>Aconoidasida</taxon>
        <taxon>Haemosporida</taxon>
        <taxon>Plasmodiidae</taxon>
        <taxon>Plasmodium</taxon>
        <taxon>Plasmodium (Laverania)</taxon>
    </lineage>
</organism>
<evidence type="ECO:0000259" key="2">
    <source>
        <dbReference type="Pfam" id="PF03011"/>
    </source>
</evidence>
<feature type="region of interest" description="Disordered" evidence="1">
    <location>
        <begin position="761"/>
        <end position="793"/>
    </location>
</feature>
<dbReference type="GO" id="GO:0046789">
    <property type="term" value="F:host cell surface receptor binding"/>
    <property type="evidence" value="ECO:0007669"/>
    <property type="project" value="InterPro"/>
</dbReference>
<feature type="domain" description="Duffy-binding-like" evidence="7">
    <location>
        <begin position="2645"/>
        <end position="2794"/>
    </location>
</feature>
<dbReference type="InterPro" id="IPR029211">
    <property type="entry name" value="PfEMP1_ATS"/>
</dbReference>
<dbReference type="InterPro" id="IPR029210">
    <property type="entry name" value="PfEMP1_NTS"/>
</dbReference>
<dbReference type="Pfam" id="PF05424">
    <property type="entry name" value="Duffy_binding"/>
    <property type="match status" value="6"/>
</dbReference>
<feature type="region of interest" description="Disordered" evidence="1">
    <location>
        <begin position="3026"/>
        <end position="3056"/>
    </location>
</feature>
<evidence type="ECO:0000259" key="7">
    <source>
        <dbReference type="Pfam" id="PF22672"/>
    </source>
</evidence>
<dbReference type="Pfam" id="PF15447">
    <property type="entry name" value="NTS"/>
    <property type="match status" value="1"/>
</dbReference>
<feature type="domain" description="Plasmodium falciparum erythrocyte membrane protein-1 N-terminal segment" evidence="5">
    <location>
        <begin position="18"/>
        <end position="54"/>
    </location>
</feature>
<dbReference type="EMBL" id="LT969571">
    <property type="protein sequence ID" value="SOV78329.1"/>
    <property type="molecule type" value="Genomic_DNA"/>
</dbReference>
<dbReference type="Pfam" id="PF22672">
    <property type="entry name" value="DBL_C"/>
    <property type="match status" value="2"/>
</dbReference>